<dbReference type="InterPro" id="IPR050327">
    <property type="entry name" value="Proton-linked_MCT"/>
</dbReference>
<evidence type="ECO:0000256" key="2">
    <source>
        <dbReference type="ARBA" id="ARBA00022989"/>
    </source>
</evidence>
<name>W4LTW7_9BACT</name>
<evidence type="ECO:0000313" key="7">
    <source>
        <dbReference type="Proteomes" id="UP000019140"/>
    </source>
</evidence>
<dbReference type="HOGENOM" id="CLU_084134_0_0_7"/>
<dbReference type="InterPro" id="IPR011701">
    <property type="entry name" value="MFS"/>
</dbReference>
<dbReference type="EMBL" id="AZHX01001686">
    <property type="protein sequence ID" value="ETX00857.1"/>
    <property type="molecule type" value="Genomic_DNA"/>
</dbReference>
<evidence type="ECO:0000313" key="6">
    <source>
        <dbReference type="EMBL" id="ETX00857.1"/>
    </source>
</evidence>
<feature type="domain" description="Major facilitator superfamily (MFS) profile" evidence="5">
    <location>
        <begin position="10"/>
        <end position="268"/>
    </location>
</feature>
<feature type="transmembrane region" description="Helical" evidence="4">
    <location>
        <begin position="133"/>
        <end position="159"/>
    </location>
</feature>
<dbReference type="GO" id="GO:0022857">
    <property type="term" value="F:transmembrane transporter activity"/>
    <property type="evidence" value="ECO:0007669"/>
    <property type="project" value="InterPro"/>
</dbReference>
<dbReference type="PANTHER" id="PTHR11360:SF284">
    <property type="entry name" value="EG:103B4.3 PROTEIN-RELATED"/>
    <property type="match status" value="1"/>
</dbReference>
<feature type="transmembrane region" description="Helical" evidence="4">
    <location>
        <begin position="165"/>
        <end position="186"/>
    </location>
</feature>
<feature type="transmembrane region" description="Helical" evidence="4">
    <location>
        <begin position="49"/>
        <end position="69"/>
    </location>
</feature>
<keyword evidence="3 4" id="KW-0472">Membrane</keyword>
<feature type="transmembrane region" description="Helical" evidence="4">
    <location>
        <begin position="99"/>
        <end position="121"/>
    </location>
</feature>
<organism evidence="6 7">
    <name type="scientific">Candidatus Entotheonella gemina</name>
    <dbReference type="NCBI Taxonomy" id="1429439"/>
    <lineage>
        <taxon>Bacteria</taxon>
        <taxon>Pseudomonadati</taxon>
        <taxon>Nitrospinota/Tectimicrobiota group</taxon>
        <taxon>Candidatus Tectimicrobiota</taxon>
        <taxon>Candidatus Entotheonellia</taxon>
        <taxon>Candidatus Entotheonellales</taxon>
        <taxon>Candidatus Entotheonellaceae</taxon>
        <taxon>Candidatus Entotheonella</taxon>
    </lineage>
</organism>
<dbReference type="Pfam" id="PF07690">
    <property type="entry name" value="MFS_1"/>
    <property type="match status" value="1"/>
</dbReference>
<feature type="transmembrane region" description="Helical" evidence="4">
    <location>
        <begin position="228"/>
        <end position="248"/>
    </location>
</feature>
<dbReference type="PROSITE" id="PS50850">
    <property type="entry name" value="MFS"/>
    <property type="match status" value="1"/>
</dbReference>
<evidence type="ECO:0000259" key="5">
    <source>
        <dbReference type="PROSITE" id="PS50850"/>
    </source>
</evidence>
<evidence type="ECO:0000256" key="1">
    <source>
        <dbReference type="ARBA" id="ARBA00022692"/>
    </source>
</evidence>
<comment type="caution">
    <text evidence="6">The sequence shown here is derived from an EMBL/GenBank/DDBJ whole genome shotgun (WGS) entry which is preliminary data.</text>
</comment>
<accession>W4LTW7</accession>
<dbReference type="PANTHER" id="PTHR11360">
    <property type="entry name" value="MONOCARBOXYLATE TRANSPORTER"/>
    <property type="match status" value="1"/>
</dbReference>
<dbReference type="Gene3D" id="1.20.1250.20">
    <property type="entry name" value="MFS general substrate transporter like domains"/>
    <property type="match status" value="1"/>
</dbReference>
<dbReference type="AlphaFoldDB" id="W4LTW7"/>
<sequence length="268" mass="29655">MRFHVHYGWVITAASFVIGITAYGVYYAFTLFYPFLVDDFGWSRTAISGALSLGMLAYGTLALPIGWCVDRLGPRITIAMGGLLFGLGTFLGSRVTELWHIYALYGGLTAMGMGTAWAPLVSTISRWFVRRRGLAIGIGSIGGGTGTFLMAPLVSYLLVHYGWRQTYAIMGILSAALIIGAAMLMWRDPQSKNRGLPYGAEHDERQVPVPAALPAMGMSLNQAMRTRVFWIYLLMFGIWWFGGGPSSMSNWPRSFWRKALTSVWPRGR</sequence>
<evidence type="ECO:0000256" key="3">
    <source>
        <dbReference type="ARBA" id="ARBA00023136"/>
    </source>
</evidence>
<keyword evidence="2 4" id="KW-1133">Transmembrane helix</keyword>
<dbReference type="Proteomes" id="UP000019140">
    <property type="component" value="Unassembled WGS sequence"/>
</dbReference>
<dbReference type="SUPFAM" id="SSF103473">
    <property type="entry name" value="MFS general substrate transporter"/>
    <property type="match status" value="1"/>
</dbReference>
<dbReference type="InterPro" id="IPR036259">
    <property type="entry name" value="MFS_trans_sf"/>
</dbReference>
<proteinExistence type="predicted"/>
<keyword evidence="7" id="KW-1185">Reference proteome</keyword>
<protein>
    <recommendedName>
        <fullName evidence="5">Major facilitator superfamily (MFS) profile domain-containing protein</fullName>
    </recommendedName>
</protein>
<gene>
    <name evidence="6" type="ORF">ETSY2_38345</name>
</gene>
<dbReference type="InterPro" id="IPR020846">
    <property type="entry name" value="MFS_dom"/>
</dbReference>
<evidence type="ECO:0000256" key="4">
    <source>
        <dbReference type="SAM" id="Phobius"/>
    </source>
</evidence>
<feature type="transmembrane region" description="Helical" evidence="4">
    <location>
        <begin position="7"/>
        <end position="29"/>
    </location>
</feature>
<reference evidence="6 7" key="1">
    <citation type="journal article" date="2014" name="Nature">
        <title>An environmental bacterial taxon with a large and distinct metabolic repertoire.</title>
        <authorList>
            <person name="Wilson M.C."/>
            <person name="Mori T."/>
            <person name="Ruckert C."/>
            <person name="Uria A.R."/>
            <person name="Helf M.J."/>
            <person name="Takada K."/>
            <person name="Gernert C."/>
            <person name="Steffens U.A."/>
            <person name="Heycke N."/>
            <person name="Schmitt S."/>
            <person name="Rinke C."/>
            <person name="Helfrich E.J."/>
            <person name="Brachmann A.O."/>
            <person name="Gurgui C."/>
            <person name="Wakimoto T."/>
            <person name="Kracht M."/>
            <person name="Crusemann M."/>
            <person name="Hentschel U."/>
            <person name="Abe I."/>
            <person name="Matsunaga S."/>
            <person name="Kalinowski J."/>
            <person name="Takeyama H."/>
            <person name="Piel J."/>
        </authorList>
    </citation>
    <scope>NUCLEOTIDE SEQUENCE [LARGE SCALE GENOMIC DNA]</scope>
    <source>
        <strain evidence="7">TSY2</strain>
    </source>
</reference>
<keyword evidence="1 4" id="KW-0812">Transmembrane</keyword>
<feature type="transmembrane region" description="Helical" evidence="4">
    <location>
        <begin position="76"/>
        <end position="93"/>
    </location>
</feature>